<accession>A0A1R0Y9I7</accession>
<dbReference type="AlphaFoldDB" id="A0A1R0Y9I7"/>
<gene>
    <name evidence="1" type="ORF">BSK52_00510</name>
</gene>
<evidence type="ECO:0000313" key="2">
    <source>
        <dbReference type="Proteomes" id="UP000187439"/>
    </source>
</evidence>
<evidence type="ECO:0000313" key="1">
    <source>
        <dbReference type="EMBL" id="OMD44065.1"/>
    </source>
</evidence>
<sequence length="85" mass="10104">MLCKIKKCLESLFYKDFRLFQMLSRVAWFCLNLDLFQSFGYTWATKNRGDSGVKYGKIYFVLVDITHNMYRIRVNPALPNNLLKP</sequence>
<proteinExistence type="predicted"/>
<dbReference type="EMBL" id="MPTC01000001">
    <property type="protein sequence ID" value="OMD44065.1"/>
    <property type="molecule type" value="Genomic_DNA"/>
</dbReference>
<organism evidence="1 2">
    <name type="scientific">Paenibacillus odorifer</name>
    <dbReference type="NCBI Taxonomy" id="189426"/>
    <lineage>
        <taxon>Bacteria</taxon>
        <taxon>Bacillati</taxon>
        <taxon>Bacillota</taxon>
        <taxon>Bacilli</taxon>
        <taxon>Bacillales</taxon>
        <taxon>Paenibacillaceae</taxon>
        <taxon>Paenibacillus</taxon>
    </lineage>
</organism>
<dbReference type="Proteomes" id="UP000187439">
    <property type="component" value="Unassembled WGS sequence"/>
</dbReference>
<reference evidence="1 2" key="1">
    <citation type="submission" date="2016-10" db="EMBL/GenBank/DDBJ databases">
        <title>Paenibacillus species isolates.</title>
        <authorList>
            <person name="Beno S.M."/>
        </authorList>
    </citation>
    <scope>NUCLEOTIDE SEQUENCE [LARGE SCALE GENOMIC DNA]</scope>
    <source>
        <strain evidence="1 2">FSL H7-0710</strain>
    </source>
</reference>
<comment type="caution">
    <text evidence="1">The sequence shown here is derived from an EMBL/GenBank/DDBJ whole genome shotgun (WGS) entry which is preliminary data.</text>
</comment>
<name>A0A1R0Y9I7_9BACL</name>
<protein>
    <submittedName>
        <fullName evidence="1">Uncharacterized protein</fullName>
    </submittedName>
</protein>